<comment type="caution">
    <text evidence="1">The sequence shown here is derived from an EMBL/GenBank/DDBJ whole genome shotgun (WGS) entry which is preliminary data.</text>
</comment>
<proteinExistence type="predicted"/>
<evidence type="ECO:0000313" key="2">
    <source>
        <dbReference type="Proteomes" id="UP000615760"/>
    </source>
</evidence>
<dbReference type="RefSeq" id="WP_188621012.1">
    <property type="nucleotide sequence ID" value="NZ_BMJE01000004.1"/>
</dbReference>
<protein>
    <submittedName>
        <fullName evidence="1">Type II restriction endonuclease HpaII</fullName>
    </submittedName>
</protein>
<accession>A0ABQ1JYT0</accession>
<name>A0ABQ1JYT0_9FLAO</name>
<dbReference type="EMBL" id="BMJE01000004">
    <property type="protein sequence ID" value="GGB78767.1"/>
    <property type="molecule type" value="Genomic_DNA"/>
</dbReference>
<keyword evidence="2" id="KW-1185">Reference proteome</keyword>
<dbReference type="Pfam" id="PF09561">
    <property type="entry name" value="RE_HpaII"/>
    <property type="match status" value="1"/>
</dbReference>
<keyword evidence="1" id="KW-0255">Endonuclease</keyword>
<keyword evidence="1" id="KW-0378">Hydrolase</keyword>
<sequence length="382" mass="44518">MLKGNKGEWSELYVFTKILAEGKLYQSDINLEKNDEKFYEVLKAYRDETNCEIEYIREKEVEIYDKSISSLPVDKVKLEYLEKNAIKLLNGIIKGKGKSFAIENVNDFIEKLKIGKLKAPSTNKSDLKLRIYDHRLATETDLGFSIKSLLGKNSTLLNTGPGNNFIYSIQNPTHIDINSFNKETYKTSNKTSKITFRLQKLLNNNCDIKFKEIQSKQFWRNLKMVDGDLPELLSQLLLYRYIYSEKSILKLVDLLEKKDPLNFYDDETSGQRLYEYKIKRLLAECAMGMTSEKIWKGVYDTTGGVIVAKKNGDVVCFHIYDFNLFRDYLINNTVLEQPSTGEDEMNPGNERTKKGTKKYYYGWLYSQNDSLEFKINLQIRFK</sequence>
<evidence type="ECO:0000313" key="1">
    <source>
        <dbReference type="EMBL" id="GGB78767.1"/>
    </source>
</evidence>
<keyword evidence="1" id="KW-0540">Nuclease</keyword>
<dbReference type="InterPro" id="IPR019062">
    <property type="entry name" value="Restrct_endonuc_II_HpaII"/>
</dbReference>
<dbReference type="GO" id="GO:0004519">
    <property type="term" value="F:endonuclease activity"/>
    <property type="evidence" value="ECO:0007669"/>
    <property type="project" value="UniProtKB-KW"/>
</dbReference>
<organism evidence="1 2">
    <name type="scientific">Flavobacterium suaedae</name>
    <dbReference type="NCBI Taxonomy" id="1767027"/>
    <lineage>
        <taxon>Bacteria</taxon>
        <taxon>Pseudomonadati</taxon>
        <taxon>Bacteroidota</taxon>
        <taxon>Flavobacteriia</taxon>
        <taxon>Flavobacteriales</taxon>
        <taxon>Flavobacteriaceae</taxon>
        <taxon>Flavobacterium</taxon>
    </lineage>
</organism>
<dbReference type="Proteomes" id="UP000615760">
    <property type="component" value="Unassembled WGS sequence"/>
</dbReference>
<reference evidence="2" key="1">
    <citation type="journal article" date="2019" name="Int. J. Syst. Evol. Microbiol.">
        <title>The Global Catalogue of Microorganisms (GCM) 10K type strain sequencing project: providing services to taxonomists for standard genome sequencing and annotation.</title>
        <authorList>
            <consortium name="The Broad Institute Genomics Platform"/>
            <consortium name="The Broad Institute Genome Sequencing Center for Infectious Disease"/>
            <person name="Wu L."/>
            <person name="Ma J."/>
        </authorList>
    </citation>
    <scope>NUCLEOTIDE SEQUENCE [LARGE SCALE GENOMIC DNA]</scope>
    <source>
        <strain evidence="2">CGMCC 1.15461</strain>
    </source>
</reference>
<gene>
    <name evidence="1" type="ORF">GCM10007424_18660</name>
</gene>